<evidence type="ECO:0000256" key="5">
    <source>
        <dbReference type="ARBA" id="ARBA00014165"/>
    </source>
</evidence>
<dbReference type="EC" id="5.1.3.3" evidence="4 8"/>
<dbReference type="InterPro" id="IPR018052">
    <property type="entry name" value="Ald1_epimerase_CS"/>
</dbReference>
<dbReference type="GO" id="GO:0004034">
    <property type="term" value="F:aldose 1-epimerase activity"/>
    <property type="evidence" value="ECO:0007669"/>
    <property type="project" value="UniProtKB-EC"/>
</dbReference>
<evidence type="ECO:0000256" key="9">
    <source>
        <dbReference type="PIRSR" id="PIRSR005096-1"/>
    </source>
</evidence>
<name>A0A7X9UAT7_9ACTN</name>
<comment type="similarity">
    <text evidence="3 8">Belongs to the aldose epimerase family.</text>
</comment>
<organism evidence="12 13">
    <name type="scientific">Collinsella acetigenes</name>
    <dbReference type="NCBI Taxonomy" id="2713419"/>
    <lineage>
        <taxon>Bacteria</taxon>
        <taxon>Bacillati</taxon>
        <taxon>Actinomycetota</taxon>
        <taxon>Coriobacteriia</taxon>
        <taxon>Coriobacteriales</taxon>
        <taxon>Coriobacteriaceae</taxon>
        <taxon>Collinsella</taxon>
    </lineage>
</organism>
<sequence>MADIERFGTIGNKAEVHIYTLVCGNVTARVMDFGATLLSLVAPDQNGNLDDIVLGFDQLEGYFDNPACYGATIGPSANRTDQGEVAIAGTLYHMPGNDGPSLRNNLHTDLEYGIHKRIWDASPSEDGASVCFSLKLPDKEYGLSGNRLLTACYSLVSNENGSVTLRVHYECSTDAPTFVNMTNHTYWNLAGHASGSILEQTVCVQAQKYLPLRDDNVSLGTVEDVAGTPFDFRQPKALGRDIEQDCDQLRQARGYDHCFCIDNYRPDAPARPALHAESLKSGRVLDISITTPGAHLYTGNWLEDANAKEGAEYRPRYGFAFEPEFWPDNMHHDDWIHPRCEPGHPYAQTILYRFSHK</sequence>
<evidence type="ECO:0000256" key="2">
    <source>
        <dbReference type="ARBA" id="ARBA00005028"/>
    </source>
</evidence>
<evidence type="ECO:0000313" key="13">
    <source>
        <dbReference type="Proteomes" id="UP000546970"/>
    </source>
</evidence>
<evidence type="ECO:0000313" key="12">
    <source>
        <dbReference type="EMBL" id="NMF55042.1"/>
    </source>
</evidence>
<accession>A0A7X9UAT7</accession>
<gene>
    <name evidence="12" type="ORF">HF320_01655</name>
</gene>
<comment type="catalytic activity">
    <reaction evidence="1 8">
        <text>alpha-D-glucose = beta-D-glucose</text>
        <dbReference type="Rhea" id="RHEA:10264"/>
        <dbReference type="ChEBI" id="CHEBI:15903"/>
        <dbReference type="ChEBI" id="CHEBI:17925"/>
        <dbReference type="EC" id="5.1.3.3"/>
    </reaction>
</comment>
<evidence type="ECO:0000256" key="6">
    <source>
        <dbReference type="ARBA" id="ARBA00023235"/>
    </source>
</evidence>
<dbReference type="Proteomes" id="UP000546970">
    <property type="component" value="Unassembled WGS sequence"/>
</dbReference>
<dbReference type="PIRSF" id="PIRSF005096">
    <property type="entry name" value="GALM"/>
    <property type="match status" value="1"/>
</dbReference>
<dbReference type="CDD" id="cd09019">
    <property type="entry name" value="galactose_mutarotase_like"/>
    <property type="match status" value="1"/>
</dbReference>
<dbReference type="InterPro" id="IPR014718">
    <property type="entry name" value="GH-type_carb-bd"/>
</dbReference>
<dbReference type="InterPro" id="IPR011013">
    <property type="entry name" value="Gal_mutarotase_sf_dom"/>
</dbReference>
<dbReference type="InterPro" id="IPR047215">
    <property type="entry name" value="Galactose_mutarotase-like"/>
</dbReference>
<dbReference type="RefSeq" id="WP_169276780.1">
    <property type="nucleotide sequence ID" value="NZ_JABBCP010000001.1"/>
</dbReference>
<evidence type="ECO:0000256" key="10">
    <source>
        <dbReference type="PIRSR" id="PIRSR005096-2"/>
    </source>
</evidence>
<comment type="caution">
    <text evidence="12">The sequence shown here is derived from an EMBL/GenBank/DDBJ whole genome shotgun (WGS) entry which is preliminary data.</text>
</comment>
<evidence type="ECO:0000256" key="1">
    <source>
        <dbReference type="ARBA" id="ARBA00001614"/>
    </source>
</evidence>
<feature type="binding site" evidence="11">
    <location>
        <begin position="78"/>
        <end position="79"/>
    </location>
    <ligand>
        <name>beta-D-galactose</name>
        <dbReference type="ChEBI" id="CHEBI:27667"/>
    </ligand>
</feature>
<dbReference type="GO" id="GO:0033499">
    <property type="term" value="P:galactose catabolic process via UDP-galactose, Leloir pathway"/>
    <property type="evidence" value="ECO:0007669"/>
    <property type="project" value="TreeGrafter"/>
</dbReference>
<dbReference type="GO" id="GO:0006006">
    <property type="term" value="P:glucose metabolic process"/>
    <property type="evidence" value="ECO:0007669"/>
    <property type="project" value="TreeGrafter"/>
</dbReference>
<comment type="pathway">
    <text evidence="2 8">Carbohydrate metabolism; hexose metabolism.</text>
</comment>
<proteinExistence type="inferred from homology"/>
<dbReference type="GO" id="GO:0030246">
    <property type="term" value="F:carbohydrate binding"/>
    <property type="evidence" value="ECO:0007669"/>
    <property type="project" value="InterPro"/>
</dbReference>
<dbReference type="PROSITE" id="PS00545">
    <property type="entry name" value="ALDOSE_1_EPIMERASE"/>
    <property type="match status" value="1"/>
</dbReference>
<dbReference type="InterPro" id="IPR015443">
    <property type="entry name" value="Aldose_1-epimerase"/>
</dbReference>
<dbReference type="Pfam" id="PF01263">
    <property type="entry name" value="Aldose_epim"/>
    <property type="match status" value="1"/>
</dbReference>
<dbReference type="UniPathway" id="UPA00242"/>
<evidence type="ECO:0000256" key="8">
    <source>
        <dbReference type="PIRNR" id="PIRNR005096"/>
    </source>
</evidence>
<dbReference type="Gene3D" id="2.70.98.10">
    <property type="match status" value="1"/>
</dbReference>
<feature type="binding site" evidence="10">
    <location>
        <position position="256"/>
    </location>
    <ligand>
        <name>beta-D-galactose</name>
        <dbReference type="ChEBI" id="CHEBI:27667"/>
    </ligand>
</feature>
<dbReference type="AlphaFoldDB" id="A0A7X9UAT7"/>
<evidence type="ECO:0000256" key="4">
    <source>
        <dbReference type="ARBA" id="ARBA00013185"/>
    </source>
</evidence>
<feature type="active site" description="Proton acceptor" evidence="9">
    <location>
        <position position="322"/>
    </location>
</feature>
<evidence type="ECO:0000256" key="11">
    <source>
        <dbReference type="PIRSR" id="PIRSR005096-3"/>
    </source>
</evidence>
<keyword evidence="6 8" id="KW-0413">Isomerase</keyword>
<evidence type="ECO:0000256" key="7">
    <source>
        <dbReference type="ARBA" id="ARBA00023277"/>
    </source>
</evidence>
<dbReference type="InterPro" id="IPR008183">
    <property type="entry name" value="Aldose_1/G6P_1-epimerase"/>
</dbReference>
<dbReference type="PANTHER" id="PTHR10091:SF0">
    <property type="entry name" value="GALACTOSE MUTAROTASE"/>
    <property type="match status" value="1"/>
</dbReference>
<dbReference type="SUPFAM" id="SSF74650">
    <property type="entry name" value="Galactose mutarotase-like"/>
    <property type="match status" value="1"/>
</dbReference>
<dbReference type="PANTHER" id="PTHR10091">
    <property type="entry name" value="ALDOSE-1-EPIMERASE"/>
    <property type="match status" value="1"/>
</dbReference>
<keyword evidence="13" id="KW-1185">Reference proteome</keyword>
<evidence type="ECO:0000256" key="3">
    <source>
        <dbReference type="ARBA" id="ARBA00006206"/>
    </source>
</evidence>
<feature type="active site" description="Proton donor" evidence="9">
    <location>
        <position position="184"/>
    </location>
</feature>
<reference evidence="12 13" key="1">
    <citation type="submission" date="2020-04" db="EMBL/GenBank/DDBJ databases">
        <title>Collinsella sp. KGMB02528 nov., an anaerobic actinobacterium isolated from human feces.</title>
        <authorList>
            <person name="Han K.-I."/>
            <person name="Eom M.K."/>
            <person name="Kim J.-S."/>
            <person name="Lee K.C."/>
            <person name="Suh M.K."/>
            <person name="Park S.-H."/>
            <person name="Lee J.H."/>
            <person name="Kang S.W."/>
            <person name="Park J.-E."/>
            <person name="Oh B.S."/>
            <person name="Yu S.Y."/>
            <person name="Choi S.-H."/>
            <person name="Lee D.H."/>
            <person name="Yoon H."/>
            <person name="Kim B.-Y."/>
            <person name="Lee J.H."/>
            <person name="Lee J.-S."/>
        </authorList>
    </citation>
    <scope>NUCLEOTIDE SEQUENCE [LARGE SCALE GENOMIC DNA]</scope>
    <source>
        <strain evidence="12 13">KGMB02528</strain>
    </source>
</reference>
<feature type="binding site" evidence="11">
    <location>
        <begin position="184"/>
        <end position="186"/>
    </location>
    <ligand>
        <name>beta-D-galactose</name>
        <dbReference type="ChEBI" id="CHEBI:27667"/>
    </ligand>
</feature>
<protein>
    <recommendedName>
        <fullName evidence="5 8">Aldose 1-epimerase</fullName>
        <ecNumber evidence="4 8">5.1.3.3</ecNumber>
    </recommendedName>
</protein>
<dbReference type="EMBL" id="JABBCP010000001">
    <property type="protein sequence ID" value="NMF55042.1"/>
    <property type="molecule type" value="Genomic_DNA"/>
</dbReference>
<keyword evidence="7 8" id="KW-0119">Carbohydrate metabolism</keyword>